<dbReference type="InterPro" id="IPR011906">
    <property type="entry name" value="Glutaredoxin_dom"/>
</dbReference>
<dbReference type="InterPro" id="IPR013766">
    <property type="entry name" value="Thioredoxin_domain"/>
</dbReference>
<keyword evidence="2" id="KW-0560">Oxidoreductase</keyword>
<dbReference type="CDD" id="cd03013">
    <property type="entry name" value="PRX5_like"/>
    <property type="match status" value="1"/>
</dbReference>
<dbReference type="Pfam" id="PF00462">
    <property type="entry name" value="Glutaredoxin"/>
    <property type="match status" value="1"/>
</dbReference>
<keyword evidence="1" id="KW-0575">Peroxidase</keyword>
<sequence>MFENRIGSRVPQVTFHTRRGHEWVDVTTDDIFKGKTVAVFSLPGAFTPTCSSSHVPRYNQLAPVFKKHGVDEIVCMSVNDTFVMNEWKKSQHADNITFIPDGNGEFTDGMGMLVAKDDLGFGKRSWRYSMLVRDGVVDQMFIEPEVEGDPYGVSDADTMLAYLAPEAEKPLDVTVMTRDGCPFCVKAKEALRNAGIAYEELVLNRDYTEQTLRAVANAATVPQVFVNGKLIGGSDAVEVWLKDHHAA</sequence>
<dbReference type="InterPro" id="IPR002109">
    <property type="entry name" value="Glutaredoxin"/>
</dbReference>
<dbReference type="FunFam" id="3.40.30.10:FF:000160">
    <property type="entry name" value="Peroxiredoxin family protein/glutaredoxin"/>
    <property type="match status" value="1"/>
</dbReference>
<dbReference type="STRING" id="1058.SAMN05421783_10499"/>
<dbReference type="PRINTS" id="PR00160">
    <property type="entry name" value="GLUTAREDOXIN"/>
</dbReference>
<dbReference type="InterPro" id="IPR036249">
    <property type="entry name" value="Thioredoxin-like_sf"/>
</dbReference>
<evidence type="ECO:0000256" key="1">
    <source>
        <dbReference type="ARBA" id="ARBA00022559"/>
    </source>
</evidence>
<dbReference type="PANTHER" id="PTHR10430:SF16">
    <property type="entry name" value="PEROXIREDOXIN-5, MITOCHONDRIAL"/>
    <property type="match status" value="1"/>
</dbReference>
<dbReference type="RefSeq" id="WP_093029210.1">
    <property type="nucleotide sequence ID" value="NZ_FNNZ01000004.1"/>
</dbReference>
<evidence type="ECO:0000313" key="5">
    <source>
        <dbReference type="EMBL" id="SDW45799.1"/>
    </source>
</evidence>
<dbReference type="AlphaFoldDB" id="A0A1H2TR96"/>
<dbReference type="InterPro" id="IPR013740">
    <property type="entry name" value="Redoxin"/>
</dbReference>
<dbReference type="OrthoDB" id="9800621at2"/>
<dbReference type="GO" id="GO:0008379">
    <property type="term" value="F:thioredoxin peroxidase activity"/>
    <property type="evidence" value="ECO:0007669"/>
    <property type="project" value="InterPro"/>
</dbReference>
<dbReference type="Gene3D" id="3.40.30.10">
    <property type="entry name" value="Glutaredoxin"/>
    <property type="match status" value="2"/>
</dbReference>
<dbReference type="PROSITE" id="PS51354">
    <property type="entry name" value="GLUTAREDOXIN_2"/>
    <property type="match status" value="1"/>
</dbReference>
<dbReference type="GO" id="GO:0034599">
    <property type="term" value="P:cellular response to oxidative stress"/>
    <property type="evidence" value="ECO:0007669"/>
    <property type="project" value="InterPro"/>
</dbReference>
<feature type="active site" description="Cysteine sulfenic acid (-SOH) intermediate" evidence="3">
    <location>
        <position position="50"/>
    </location>
</feature>
<dbReference type="GO" id="GO:0005737">
    <property type="term" value="C:cytoplasm"/>
    <property type="evidence" value="ECO:0007669"/>
    <property type="project" value="TreeGrafter"/>
</dbReference>
<protein>
    <submittedName>
        <fullName evidence="5">Glutaredoxin-family domain-containing protein</fullName>
    </submittedName>
</protein>
<evidence type="ECO:0000259" key="4">
    <source>
        <dbReference type="PROSITE" id="PS51352"/>
    </source>
</evidence>
<accession>A0A1H2TR96</accession>
<dbReference type="InterPro" id="IPR037944">
    <property type="entry name" value="PRX5-like"/>
</dbReference>
<dbReference type="PANTHER" id="PTHR10430">
    <property type="entry name" value="PEROXIREDOXIN"/>
    <property type="match status" value="1"/>
</dbReference>
<keyword evidence="6" id="KW-1185">Reference proteome</keyword>
<proteinExistence type="predicted"/>
<dbReference type="NCBIfam" id="TIGR02190">
    <property type="entry name" value="GlrX-dom"/>
    <property type="match status" value="1"/>
</dbReference>
<dbReference type="InterPro" id="IPR014025">
    <property type="entry name" value="Glutaredoxin_subgr"/>
</dbReference>
<reference evidence="6" key="1">
    <citation type="submission" date="2016-10" db="EMBL/GenBank/DDBJ databases">
        <authorList>
            <person name="Varghese N."/>
            <person name="Submissions S."/>
        </authorList>
    </citation>
    <scope>NUCLEOTIDE SEQUENCE [LARGE SCALE GENOMIC DNA]</scope>
    <source>
        <strain evidence="6">DSM 217</strain>
    </source>
</reference>
<feature type="domain" description="Thioredoxin" evidence="4">
    <location>
        <begin position="4"/>
        <end position="168"/>
    </location>
</feature>
<name>A0A1H2TR96_THIRO</name>
<evidence type="ECO:0000256" key="3">
    <source>
        <dbReference type="PIRSR" id="PIRSR637944-1"/>
    </source>
</evidence>
<dbReference type="GO" id="GO:0045454">
    <property type="term" value="P:cell redox homeostasis"/>
    <property type="evidence" value="ECO:0007669"/>
    <property type="project" value="TreeGrafter"/>
</dbReference>
<evidence type="ECO:0000256" key="2">
    <source>
        <dbReference type="ARBA" id="ARBA00023002"/>
    </source>
</evidence>
<dbReference type="Pfam" id="PF08534">
    <property type="entry name" value="Redoxin"/>
    <property type="match status" value="1"/>
</dbReference>
<dbReference type="SUPFAM" id="SSF52833">
    <property type="entry name" value="Thioredoxin-like"/>
    <property type="match status" value="1"/>
</dbReference>
<dbReference type="EMBL" id="FNNZ01000004">
    <property type="protein sequence ID" value="SDW45799.1"/>
    <property type="molecule type" value="Genomic_DNA"/>
</dbReference>
<evidence type="ECO:0000313" key="6">
    <source>
        <dbReference type="Proteomes" id="UP000198816"/>
    </source>
</evidence>
<dbReference type="GO" id="GO:0042744">
    <property type="term" value="P:hydrogen peroxide catabolic process"/>
    <property type="evidence" value="ECO:0007669"/>
    <property type="project" value="TreeGrafter"/>
</dbReference>
<dbReference type="Proteomes" id="UP000198816">
    <property type="component" value="Unassembled WGS sequence"/>
</dbReference>
<organism evidence="5 6">
    <name type="scientific">Thiocapsa roseopersicina</name>
    <dbReference type="NCBI Taxonomy" id="1058"/>
    <lineage>
        <taxon>Bacteria</taxon>
        <taxon>Pseudomonadati</taxon>
        <taxon>Pseudomonadota</taxon>
        <taxon>Gammaproteobacteria</taxon>
        <taxon>Chromatiales</taxon>
        <taxon>Chromatiaceae</taxon>
        <taxon>Thiocapsa</taxon>
    </lineage>
</organism>
<dbReference type="PROSITE" id="PS51352">
    <property type="entry name" value="THIOREDOXIN_2"/>
    <property type="match status" value="1"/>
</dbReference>
<gene>
    <name evidence="5" type="ORF">SAMN05421783_10499</name>
</gene>